<proteinExistence type="predicted"/>
<organism evidence="1 2">
    <name type="scientific">Pseudomonas gingeri</name>
    <dbReference type="NCBI Taxonomy" id="117681"/>
    <lineage>
        <taxon>Bacteria</taxon>
        <taxon>Pseudomonadati</taxon>
        <taxon>Pseudomonadota</taxon>
        <taxon>Gammaproteobacteria</taxon>
        <taxon>Pseudomonadales</taxon>
        <taxon>Pseudomonadaceae</taxon>
        <taxon>Pseudomonas</taxon>
    </lineage>
</organism>
<name>A0A7Y8CCV8_9PSED</name>
<evidence type="ECO:0000313" key="1">
    <source>
        <dbReference type="EMBL" id="NWC13377.1"/>
    </source>
</evidence>
<dbReference type="EMBL" id="JACAQE010000002">
    <property type="protein sequence ID" value="NWC13377.1"/>
    <property type="molecule type" value="Genomic_DNA"/>
</dbReference>
<gene>
    <name evidence="1" type="ORF">HX845_07000</name>
</gene>
<dbReference type="Proteomes" id="UP000517547">
    <property type="component" value="Unassembled WGS sequence"/>
</dbReference>
<dbReference type="RefSeq" id="WP_177116382.1">
    <property type="nucleotide sequence ID" value="NZ_JACAQE010000002.1"/>
</dbReference>
<comment type="caution">
    <text evidence="1">The sequence shown here is derived from an EMBL/GenBank/DDBJ whole genome shotgun (WGS) entry which is preliminary data.</text>
</comment>
<sequence length="47" mass="5123">MSDLAMGWKAWLGQYVDGHDCACIILRASHWPSIKPYQAAITTSATG</sequence>
<protein>
    <submittedName>
        <fullName evidence="1">Uncharacterized protein</fullName>
    </submittedName>
</protein>
<reference evidence="1 2" key="1">
    <citation type="submission" date="2020-04" db="EMBL/GenBank/DDBJ databases">
        <title>Molecular characterization of pseudomonads from Agaricus bisporus reveal novel blotch 2 pathogens in Western Europe.</title>
        <authorList>
            <person name="Taparia T."/>
            <person name="Krijger M."/>
            <person name="Haynes E."/>
            <person name="Elpinstone J.G."/>
            <person name="Noble R."/>
            <person name="Van Der Wolf J."/>
        </authorList>
    </citation>
    <scope>NUCLEOTIDE SEQUENCE [LARGE SCALE GENOMIC DNA]</scope>
    <source>
        <strain evidence="1 2">IPO3738</strain>
    </source>
</reference>
<accession>A0A7Y8CCV8</accession>
<dbReference type="AlphaFoldDB" id="A0A7Y8CCV8"/>
<evidence type="ECO:0000313" key="2">
    <source>
        <dbReference type="Proteomes" id="UP000517547"/>
    </source>
</evidence>